<organism evidence="6 7">
    <name type="scientific">Rhodoferax ferrireducens</name>
    <dbReference type="NCBI Taxonomy" id="192843"/>
    <lineage>
        <taxon>Bacteria</taxon>
        <taxon>Pseudomonadati</taxon>
        <taxon>Pseudomonadota</taxon>
        <taxon>Betaproteobacteria</taxon>
        <taxon>Burkholderiales</taxon>
        <taxon>Comamonadaceae</taxon>
        <taxon>Rhodoferax</taxon>
    </lineage>
</organism>
<evidence type="ECO:0000259" key="5">
    <source>
        <dbReference type="SMART" id="SM01024"/>
    </source>
</evidence>
<evidence type="ECO:0000256" key="2">
    <source>
        <dbReference type="ARBA" id="ARBA00007448"/>
    </source>
</evidence>
<evidence type="ECO:0008006" key="8">
    <source>
        <dbReference type="Google" id="ProtNLM"/>
    </source>
</evidence>
<dbReference type="GO" id="GO:0016887">
    <property type="term" value="F:ATP hydrolysis activity"/>
    <property type="evidence" value="ECO:0007669"/>
    <property type="project" value="InterPro"/>
</dbReference>
<accession>A0A1W9KXG1</accession>
<feature type="domain" description="BCS1 N-terminal" evidence="5">
    <location>
        <begin position="25"/>
        <end position="194"/>
    </location>
</feature>
<dbReference type="Gene3D" id="3.40.50.300">
    <property type="entry name" value="P-loop containing nucleotide triphosphate hydrolases"/>
    <property type="match status" value="1"/>
</dbReference>
<dbReference type="Pfam" id="PF00004">
    <property type="entry name" value="AAA"/>
    <property type="match status" value="1"/>
</dbReference>
<dbReference type="GO" id="GO:0005524">
    <property type="term" value="F:ATP binding"/>
    <property type="evidence" value="ECO:0007669"/>
    <property type="project" value="UniProtKB-KW"/>
</dbReference>
<dbReference type="InterPro" id="IPR014851">
    <property type="entry name" value="BCS1_N"/>
</dbReference>
<gene>
    <name evidence="6" type="ORF">BWK72_05210</name>
</gene>
<comment type="caution">
    <text evidence="6">The sequence shown here is derived from an EMBL/GenBank/DDBJ whole genome shotgun (WGS) entry which is preliminary data.</text>
</comment>
<evidence type="ECO:0000313" key="6">
    <source>
        <dbReference type="EMBL" id="OQW89333.1"/>
    </source>
</evidence>
<dbReference type="InterPro" id="IPR003959">
    <property type="entry name" value="ATPase_AAA_core"/>
</dbReference>
<keyword evidence="3" id="KW-0067">ATP-binding</keyword>
<protein>
    <recommendedName>
        <fullName evidence="8">AAA ATPase</fullName>
    </recommendedName>
</protein>
<dbReference type="InterPro" id="IPR050747">
    <property type="entry name" value="Mitochondrial_chaperone_BCS1"/>
</dbReference>
<feature type="domain" description="AAA+ ATPase" evidence="4">
    <location>
        <begin position="225"/>
        <end position="353"/>
    </location>
</feature>
<dbReference type="AlphaFoldDB" id="A0A1W9KXG1"/>
<evidence type="ECO:0000256" key="1">
    <source>
        <dbReference type="ARBA" id="ARBA00004167"/>
    </source>
</evidence>
<comment type="similarity">
    <text evidence="2">Belongs to the AAA ATPase family. BCS1 subfamily.</text>
</comment>
<dbReference type="EMBL" id="MTEI01000002">
    <property type="protein sequence ID" value="OQW89333.1"/>
    <property type="molecule type" value="Genomic_DNA"/>
</dbReference>
<evidence type="ECO:0000259" key="4">
    <source>
        <dbReference type="SMART" id="SM00382"/>
    </source>
</evidence>
<dbReference type="Proteomes" id="UP000192505">
    <property type="component" value="Unassembled WGS sequence"/>
</dbReference>
<name>A0A1W9KXG1_9BURK</name>
<dbReference type="PROSITE" id="PS00674">
    <property type="entry name" value="AAA"/>
    <property type="match status" value="1"/>
</dbReference>
<dbReference type="GO" id="GO:0016020">
    <property type="term" value="C:membrane"/>
    <property type="evidence" value="ECO:0007669"/>
    <property type="project" value="UniProtKB-SubCell"/>
</dbReference>
<reference evidence="6 7" key="1">
    <citation type="submission" date="2017-01" db="EMBL/GenBank/DDBJ databases">
        <title>Novel large sulfur bacteria in the metagenomes of groundwater-fed chemosynthetic microbial mats in the Lake Huron basin.</title>
        <authorList>
            <person name="Sharrar A.M."/>
            <person name="Flood B.E."/>
            <person name="Bailey J.V."/>
            <person name="Jones D.S."/>
            <person name="Biddanda B."/>
            <person name="Ruberg S.A."/>
            <person name="Marcus D.N."/>
            <person name="Dick G.J."/>
        </authorList>
    </citation>
    <scope>NUCLEOTIDE SEQUENCE [LARGE SCALE GENOMIC DNA]</scope>
    <source>
        <strain evidence="6">A7</strain>
    </source>
</reference>
<proteinExistence type="inferred from homology"/>
<dbReference type="SUPFAM" id="SSF52540">
    <property type="entry name" value="P-loop containing nucleoside triphosphate hydrolases"/>
    <property type="match status" value="1"/>
</dbReference>
<sequence>MLNELIDALRLQLSNQMVSGALALGLVGVIAASLRKIPGALWAQFKRAIIVTATLDSRNDLFEAFIAWLNDQRFGQQSRLFTVVQAPPAVAEDPAQADDTPRLRYSPSPGFHLFWFKGRLMWMQREIAMNLQVVETIHLGALFASRKLMEELLEGVARHAGERRANRLTLYTVDRFGDEWRMADSKPRRSLDSVVLDAGVAKLLHDDIHEFFTRREWYAQMGIPWRRGYLFFGPPGTGKTSVAFALAGELRLKLCALSLTNPKLTDNVMADLLQRTPPRSLILIEDIDAFFNAREKQDTRIQISFSGLLNAIDGVGAQEGRVVVLTTNHRERLDAALIRPGRIDLEVELGNATPSQLRGLLLRFYPDAVDRIERLVADYPPRLLSPAQIQQVLIAADSLEEAEAALRGLFAPVAEAAPAKTTR</sequence>
<comment type="subcellular location">
    <subcellularLocation>
        <location evidence="1">Membrane</location>
        <topology evidence="1">Single-pass membrane protein</topology>
    </subcellularLocation>
</comment>
<keyword evidence="3" id="KW-0547">Nucleotide-binding</keyword>
<dbReference type="InterPro" id="IPR027417">
    <property type="entry name" value="P-loop_NTPase"/>
</dbReference>
<dbReference type="SMART" id="SM00382">
    <property type="entry name" value="AAA"/>
    <property type="match status" value="1"/>
</dbReference>
<evidence type="ECO:0000313" key="7">
    <source>
        <dbReference type="Proteomes" id="UP000192505"/>
    </source>
</evidence>
<dbReference type="InterPro" id="IPR003593">
    <property type="entry name" value="AAA+_ATPase"/>
</dbReference>
<dbReference type="Pfam" id="PF08740">
    <property type="entry name" value="BCS1_N"/>
    <property type="match status" value="1"/>
</dbReference>
<dbReference type="SMART" id="SM01024">
    <property type="entry name" value="BCS1_N"/>
    <property type="match status" value="1"/>
</dbReference>
<dbReference type="InterPro" id="IPR003960">
    <property type="entry name" value="ATPase_AAA_CS"/>
</dbReference>
<dbReference type="PANTHER" id="PTHR23070">
    <property type="entry name" value="BCS1 AAA-TYPE ATPASE"/>
    <property type="match status" value="1"/>
</dbReference>
<evidence type="ECO:0000256" key="3">
    <source>
        <dbReference type="RuleBase" id="RU003651"/>
    </source>
</evidence>